<dbReference type="AlphaFoldDB" id="A0A8C6WCC5"/>
<keyword evidence="4" id="KW-1185">Reference proteome</keyword>
<dbReference type="PROSITE" id="PS50805">
    <property type="entry name" value="KRAB"/>
    <property type="match status" value="1"/>
</dbReference>
<dbReference type="GO" id="GO:0006355">
    <property type="term" value="P:regulation of DNA-templated transcription"/>
    <property type="evidence" value="ECO:0007669"/>
    <property type="project" value="InterPro"/>
</dbReference>
<sequence>VECLTKMMERRAWCSRDPTLSKEEEDMAGSFRKVTFKDVAVDLTQEEWQQMKPAQRRLYRDVMLETYSNLVTVGCEVTKPDVIFKLEQEEEPWVLEEEMFWRDSPDSRRVGKKSSASKDMAE</sequence>
<dbReference type="SUPFAM" id="SSF109640">
    <property type="entry name" value="KRAB domain (Kruppel-associated box)"/>
    <property type="match status" value="1"/>
</dbReference>
<evidence type="ECO:0000259" key="2">
    <source>
        <dbReference type="PROSITE" id="PS50805"/>
    </source>
</evidence>
<dbReference type="SMART" id="SM00349">
    <property type="entry name" value="KRAB"/>
    <property type="match status" value="1"/>
</dbReference>
<dbReference type="PANTHER" id="PTHR23232">
    <property type="entry name" value="KRAB DOMAIN C2H2 ZINC FINGER"/>
    <property type="match status" value="1"/>
</dbReference>
<feature type="domain" description="KRAB" evidence="2">
    <location>
        <begin position="34"/>
        <end position="105"/>
    </location>
</feature>
<evidence type="ECO:0000313" key="4">
    <source>
        <dbReference type="Proteomes" id="UP000694381"/>
    </source>
</evidence>
<protein>
    <recommendedName>
        <fullName evidence="2">KRAB domain-containing protein</fullName>
    </recommendedName>
</protein>
<reference evidence="3" key="1">
    <citation type="submission" date="2025-08" db="UniProtKB">
        <authorList>
            <consortium name="Ensembl"/>
        </authorList>
    </citation>
    <scope>IDENTIFICATION</scope>
</reference>
<dbReference type="Proteomes" id="UP000694381">
    <property type="component" value="Unassembled WGS sequence"/>
</dbReference>
<evidence type="ECO:0000313" key="3">
    <source>
        <dbReference type="Ensembl" id="ENSNGAP00000023347.1"/>
    </source>
</evidence>
<dbReference type="InterPro" id="IPR050169">
    <property type="entry name" value="Krueppel_C2H2_ZnF"/>
</dbReference>
<name>A0A8C6WCC5_NANGA</name>
<feature type="region of interest" description="Disordered" evidence="1">
    <location>
        <begin position="103"/>
        <end position="122"/>
    </location>
</feature>
<accession>A0A8C6WCC5</accession>
<reference evidence="3" key="2">
    <citation type="submission" date="2025-09" db="UniProtKB">
        <authorList>
            <consortium name="Ensembl"/>
        </authorList>
    </citation>
    <scope>IDENTIFICATION</scope>
</reference>
<dbReference type="CDD" id="cd07765">
    <property type="entry name" value="KRAB_A-box"/>
    <property type="match status" value="1"/>
</dbReference>
<dbReference type="InterPro" id="IPR036051">
    <property type="entry name" value="KRAB_dom_sf"/>
</dbReference>
<dbReference type="OMA" id="SIHTMER"/>
<dbReference type="Ensembl" id="ENSNGAT00000029043.1">
    <property type="protein sequence ID" value="ENSNGAP00000023347.1"/>
    <property type="gene ID" value="ENSNGAG00000021944.1"/>
</dbReference>
<dbReference type="InterPro" id="IPR001909">
    <property type="entry name" value="KRAB"/>
</dbReference>
<organism evidence="3 4">
    <name type="scientific">Nannospalax galili</name>
    <name type="common">Northern Israeli blind subterranean mole rat</name>
    <name type="synonym">Spalax galili</name>
    <dbReference type="NCBI Taxonomy" id="1026970"/>
    <lineage>
        <taxon>Eukaryota</taxon>
        <taxon>Metazoa</taxon>
        <taxon>Chordata</taxon>
        <taxon>Craniata</taxon>
        <taxon>Vertebrata</taxon>
        <taxon>Euteleostomi</taxon>
        <taxon>Mammalia</taxon>
        <taxon>Eutheria</taxon>
        <taxon>Euarchontoglires</taxon>
        <taxon>Glires</taxon>
        <taxon>Rodentia</taxon>
        <taxon>Myomorpha</taxon>
        <taxon>Muroidea</taxon>
        <taxon>Spalacidae</taxon>
        <taxon>Spalacinae</taxon>
        <taxon>Nannospalax</taxon>
    </lineage>
</organism>
<dbReference type="GeneTree" id="ENSGT00940000164032"/>
<dbReference type="PANTHER" id="PTHR23232:SF117">
    <property type="entry name" value="KRAB DOMAIN-CONTAINING PROTEIN"/>
    <property type="match status" value="1"/>
</dbReference>
<proteinExistence type="predicted"/>
<evidence type="ECO:0000256" key="1">
    <source>
        <dbReference type="SAM" id="MobiDB-lite"/>
    </source>
</evidence>
<dbReference type="Gene3D" id="6.10.140.140">
    <property type="match status" value="1"/>
</dbReference>
<dbReference type="Pfam" id="PF01352">
    <property type="entry name" value="KRAB"/>
    <property type="match status" value="1"/>
</dbReference>